<protein>
    <submittedName>
        <fullName evidence="2">Uncharacterized protein</fullName>
    </submittedName>
</protein>
<keyword evidence="3" id="KW-1185">Reference proteome</keyword>
<accession>A0A8J3XU24</accession>
<name>A0A8J3XU24_9ACTN</name>
<evidence type="ECO:0000256" key="1">
    <source>
        <dbReference type="SAM" id="MobiDB-lite"/>
    </source>
</evidence>
<evidence type="ECO:0000313" key="3">
    <source>
        <dbReference type="Proteomes" id="UP000644610"/>
    </source>
</evidence>
<comment type="caution">
    <text evidence="2">The sequence shown here is derived from an EMBL/GenBank/DDBJ whole genome shotgun (WGS) entry which is preliminary data.</text>
</comment>
<evidence type="ECO:0000313" key="2">
    <source>
        <dbReference type="EMBL" id="GII49023.1"/>
    </source>
</evidence>
<dbReference type="EMBL" id="BOOQ01000038">
    <property type="protein sequence ID" value="GII49023.1"/>
    <property type="molecule type" value="Genomic_DNA"/>
</dbReference>
<reference evidence="2" key="1">
    <citation type="submission" date="2021-01" db="EMBL/GenBank/DDBJ databases">
        <title>Whole genome shotgun sequence of Planotetraspora silvatica NBRC 100141.</title>
        <authorList>
            <person name="Komaki H."/>
            <person name="Tamura T."/>
        </authorList>
    </citation>
    <scope>NUCLEOTIDE SEQUENCE</scope>
    <source>
        <strain evidence="2">NBRC 100141</strain>
    </source>
</reference>
<organism evidence="2 3">
    <name type="scientific">Planotetraspora silvatica</name>
    <dbReference type="NCBI Taxonomy" id="234614"/>
    <lineage>
        <taxon>Bacteria</taxon>
        <taxon>Bacillati</taxon>
        <taxon>Actinomycetota</taxon>
        <taxon>Actinomycetes</taxon>
        <taxon>Streptosporangiales</taxon>
        <taxon>Streptosporangiaceae</taxon>
        <taxon>Planotetraspora</taxon>
    </lineage>
</organism>
<dbReference type="Proteomes" id="UP000644610">
    <property type="component" value="Unassembled WGS sequence"/>
</dbReference>
<sequence length="61" mass="6846">MVLPIALIEITQAERRPLEWLSTHRFLLQAAHDALRVAGDRTDPGATHVGIRPTEKHRDAP</sequence>
<dbReference type="AlphaFoldDB" id="A0A8J3XU24"/>
<proteinExistence type="predicted"/>
<gene>
    <name evidence="2" type="ORF">Psi02_54470</name>
</gene>
<feature type="region of interest" description="Disordered" evidence="1">
    <location>
        <begin position="38"/>
        <end position="61"/>
    </location>
</feature>